<sequence length="113" mass="12231">MVNPKVNNTKNVGSLYAIISPFFANDCLAVQTIPKRRSLWKWAGAGAGAIIPAPRGWCVVIFWGRCMASMKGDTAKRIMVPKGRTMKSIVVKARPFGGDRNGVFWGGCLGLSC</sequence>
<keyword evidence="2" id="KW-1185">Reference proteome</keyword>
<accession>A0AAN6X6S3</accession>
<reference evidence="1" key="1">
    <citation type="journal article" date="2023" name="Mol. Phylogenet. Evol.">
        <title>Genome-scale phylogeny and comparative genomics of the fungal order Sordariales.</title>
        <authorList>
            <person name="Hensen N."/>
            <person name="Bonometti L."/>
            <person name="Westerberg I."/>
            <person name="Brannstrom I.O."/>
            <person name="Guillou S."/>
            <person name="Cros-Aarteil S."/>
            <person name="Calhoun S."/>
            <person name="Haridas S."/>
            <person name="Kuo A."/>
            <person name="Mondo S."/>
            <person name="Pangilinan J."/>
            <person name="Riley R."/>
            <person name="LaButti K."/>
            <person name="Andreopoulos B."/>
            <person name="Lipzen A."/>
            <person name="Chen C."/>
            <person name="Yan M."/>
            <person name="Daum C."/>
            <person name="Ng V."/>
            <person name="Clum A."/>
            <person name="Steindorff A."/>
            <person name="Ohm R.A."/>
            <person name="Martin F."/>
            <person name="Silar P."/>
            <person name="Natvig D.O."/>
            <person name="Lalanne C."/>
            <person name="Gautier V."/>
            <person name="Ament-Velasquez S.L."/>
            <person name="Kruys A."/>
            <person name="Hutchinson M.I."/>
            <person name="Powell A.J."/>
            <person name="Barry K."/>
            <person name="Miller A.N."/>
            <person name="Grigoriev I.V."/>
            <person name="Debuchy R."/>
            <person name="Gladieux P."/>
            <person name="Hiltunen Thoren M."/>
            <person name="Johannesson H."/>
        </authorList>
    </citation>
    <scope>NUCLEOTIDE SEQUENCE</scope>
    <source>
        <strain evidence="1">CBS 315.58</strain>
    </source>
</reference>
<organism evidence="1 2">
    <name type="scientific">Triangularia verruculosa</name>
    <dbReference type="NCBI Taxonomy" id="2587418"/>
    <lineage>
        <taxon>Eukaryota</taxon>
        <taxon>Fungi</taxon>
        <taxon>Dikarya</taxon>
        <taxon>Ascomycota</taxon>
        <taxon>Pezizomycotina</taxon>
        <taxon>Sordariomycetes</taxon>
        <taxon>Sordariomycetidae</taxon>
        <taxon>Sordariales</taxon>
        <taxon>Podosporaceae</taxon>
        <taxon>Triangularia</taxon>
    </lineage>
</organism>
<evidence type="ECO:0000313" key="2">
    <source>
        <dbReference type="Proteomes" id="UP001303160"/>
    </source>
</evidence>
<gene>
    <name evidence="1" type="ORF">QBC40DRAFT_33165</name>
</gene>
<name>A0AAN6X6S3_9PEZI</name>
<proteinExistence type="predicted"/>
<evidence type="ECO:0000313" key="1">
    <source>
        <dbReference type="EMBL" id="KAK4194488.1"/>
    </source>
</evidence>
<comment type="caution">
    <text evidence="1">The sequence shown here is derived from an EMBL/GenBank/DDBJ whole genome shotgun (WGS) entry which is preliminary data.</text>
</comment>
<reference evidence="1" key="2">
    <citation type="submission" date="2023-05" db="EMBL/GenBank/DDBJ databases">
        <authorList>
            <consortium name="Lawrence Berkeley National Laboratory"/>
            <person name="Steindorff A."/>
            <person name="Hensen N."/>
            <person name="Bonometti L."/>
            <person name="Westerberg I."/>
            <person name="Brannstrom I.O."/>
            <person name="Guillou S."/>
            <person name="Cros-Aarteil S."/>
            <person name="Calhoun S."/>
            <person name="Haridas S."/>
            <person name="Kuo A."/>
            <person name="Mondo S."/>
            <person name="Pangilinan J."/>
            <person name="Riley R."/>
            <person name="Labutti K."/>
            <person name="Andreopoulos B."/>
            <person name="Lipzen A."/>
            <person name="Chen C."/>
            <person name="Yanf M."/>
            <person name="Daum C."/>
            <person name="Ng V."/>
            <person name="Clum A."/>
            <person name="Ohm R."/>
            <person name="Martin F."/>
            <person name="Silar P."/>
            <person name="Natvig D."/>
            <person name="Lalanne C."/>
            <person name="Gautier V."/>
            <person name="Ament-Velasquez S.L."/>
            <person name="Kruys A."/>
            <person name="Hutchinson M.I."/>
            <person name="Powell A.J."/>
            <person name="Barry K."/>
            <person name="Miller A.N."/>
            <person name="Grigoriev I.V."/>
            <person name="Debuchy R."/>
            <person name="Gladieux P."/>
            <person name="Thoren M.H."/>
            <person name="Johannesson H."/>
        </authorList>
    </citation>
    <scope>NUCLEOTIDE SEQUENCE</scope>
    <source>
        <strain evidence="1">CBS 315.58</strain>
    </source>
</reference>
<dbReference type="Proteomes" id="UP001303160">
    <property type="component" value="Unassembled WGS sequence"/>
</dbReference>
<dbReference type="EMBL" id="MU864058">
    <property type="protein sequence ID" value="KAK4194488.1"/>
    <property type="molecule type" value="Genomic_DNA"/>
</dbReference>
<dbReference type="AlphaFoldDB" id="A0AAN6X6S3"/>
<protein>
    <submittedName>
        <fullName evidence="1">Uncharacterized protein</fullName>
    </submittedName>
</protein>